<organism evidence="3 4">
    <name type="scientific">Leptospira kirschneri str. H1</name>
    <dbReference type="NCBI Taxonomy" id="1049966"/>
    <lineage>
        <taxon>Bacteria</taxon>
        <taxon>Pseudomonadati</taxon>
        <taxon>Spirochaetota</taxon>
        <taxon>Spirochaetia</taxon>
        <taxon>Leptospirales</taxon>
        <taxon>Leptospiraceae</taxon>
        <taxon>Leptospira</taxon>
    </lineage>
</organism>
<keyword evidence="1" id="KW-1133">Transmembrane helix</keyword>
<dbReference type="CDD" id="cd08567">
    <property type="entry name" value="GDPD_SpGDE_like"/>
    <property type="match status" value="1"/>
</dbReference>
<dbReference type="Proteomes" id="UP000006253">
    <property type="component" value="Unassembled WGS sequence"/>
</dbReference>
<dbReference type="Pfam" id="PF03009">
    <property type="entry name" value="GDPD"/>
    <property type="match status" value="1"/>
</dbReference>
<name>A0A0E2AXM6_9LEPT</name>
<evidence type="ECO:0000313" key="4">
    <source>
        <dbReference type="Proteomes" id="UP000006253"/>
    </source>
</evidence>
<dbReference type="InterPro" id="IPR017946">
    <property type="entry name" value="PLC-like_Pdiesterase_TIM-brl"/>
</dbReference>
<sequence length="331" mass="37240">MIKRISQTMNLKIKVGFLLKPLVVFIFYFGTNFCSSSSILNKPLNGSLDLQGHRGARGLKPENTWPAFEEAIRYGMTTLELDTVLTKDNKIIIHHDSFTNPTICQKKNGTQIVSTSLYELTLSELKQLDCGAKKNPKYSEQIQVPGTELITIEEFFTLVANAEKKNPNRTKLKFNIETKFPNDSNSQIPIGKVKEHVNLLVQAIEDAKVADRTTIQSFYLPALPIVKEINPKLKTSALFSLTYFQGAMMKLGLGNGTRLEALQKTLEVKADIISPYFLYVTEEFVQEVHSHKISVIPWTVNDVEDMKKLIDAGVDGIISDYPDRLAQSIKN</sequence>
<evidence type="ECO:0000256" key="1">
    <source>
        <dbReference type="SAM" id="Phobius"/>
    </source>
</evidence>
<dbReference type="GO" id="GO:0008081">
    <property type="term" value="F:phosphoric diester hydrolase activity"/>
    <property type="evidence" value="ECO:0007669"/>
    <property type="project" value="InterPro"/>
</dbReference>
<evidence type="ECO:0000259" key="2">
    <source>
        <dbReference type="PROSITE" id="PS51704"/>
    </source>
</evidence>
<accession>A0A0E2AXM6</accession>
<keyword evidence="1" id="KW-0472">Membrane</keyword>
<keyword evidence="1" id="KW-0812">Transmembrane</keyword>
<feature type="transmembrane region" description="Helical" evidence="1">
    <location>
        <begin position="12"/>
        <end position="30"/>
    </location>
</feature>
<dbReference type="PANTHER" id="PTHR46211:SF14">
    <property type="entry name" value="GLYCEROPHOSPHODIESTER PHOSPHODIESTERASE"/>
    <property type="match status" value="1"/>
</dbReference>
<proteinExistence type="predicted"/>
<dbReference type="RefSeq" id="WP_004766987.1">
    <property type="nucleotide sequence ID" value="NZ_AHMY02000068.1"/>
</dbReference>
<dbReference type="GO" id="GO:0006629">
    <property type="term" value="P:lipid metabolic process"/>
    <property type="evidence" value="ECO:0007669"/>
    <property type="project" value="InterPro"/>
</dbReference>
<dbReference type="AlphaFoldDB" id="A0A0E2AXM6"/>
<dbReference type="PANTHER" id="PTHR46211">
    <property type="entry name" value="GLYCEROPHOSPHORYL DIESTER PHOSPHODIESTERASE"/>
    <property type="match status" value="1"/>
</dbReference>
<gene>
    <name evidence="3" type="ORF">LEP1GSC081_2501</name>
</gene>
<feature type="domain" description="GP-PDE" evidence="2">
    <location>
        <begin position="48"/>
        <end position="329"/>
    </location>
</feature>
<protein>
    <submittedName>
        <fullName evidence="3">Glycerophosphodiester phosphodiesterase family protein</fullName>
    </submittedName>
</protein>
<dbReference type="PROSITE" id="PS51704">
    <property type="entry name" value="GP_PDE"/>
    <property type="match status" value="1"/>
</dbReference>
<dbReference type="SUPFAM" id="SSF51695">
    <property type="entry name" value="PLC-like phosphodiesterases"/>
    <property type="match status" value="1"/>
</dbReference>
<dbReference type="EMBL" id="AHMY02000068">
    <property type="protein sequence ID" value="EKO13668.1"/>
    <property type="molecule type" value="Genomic_DNA"/>
</dbReference>
<comment type="caution">
    <text evidence="3">The sequence shown here is derived from an EMBL/GenBank/DDBJ whole genome shotgun (WGS) entry which is preliminary data.</text>
</comment>
<evidence type="ECO:0000313" key="3">
    <source>
        <dbReference type="EMBL" id="EKO13668.1"/>
    </source>
</evidence>
<reference evidence="3 4" key="1">
    <citation type="submission" date="2012-10" db="EMBL/GenBank/DDBJ databases">
        <authorList>
            <person name="Harkins D.M."/>
            <person name="Durkin A.S."/>
            <person name="Brinkac L.M."/>
            <person name="Selengut J.D."/>
            <person name="Sanka R."/>
            <person name="DePew J."/>
            <person name="Purushe J."/>
            <person name="Peacock S.J."/>
            <person name="Thaipadungpanit J."/>
            <person name="Wuthiekanun V.W."/>
            <person name="Day N.P."/>
            <person name="Vinetz J.M."/>
            <person name="Sutton G.G."/>
            <person name="Nelson W.C."/>
            <person name="Fouts D.E."/>
        </authorList>
    </citation>
    <scope>NUCLEOTIDE SEQUENCE [LARGE SCALE GENOMIC DNA]</scope>
    <source>
        <strain evidence="3 4">H1</strain>
    </source>
</reference>
<dbReference type="InterPro" id="IPR030395">
    <property type="entry name" value="GP_PDE_dom"/>
</dbReference>
<dbReference type="Gene3D" id="3.20.20.190">
    <property type="entry name" value="Phosphatidylinositol (PI) phosphodiesterase"/>
    <property type="match status" value="1"/>
</dbReference>